<protein>
    <submittedName>
        <fullName evidence="3">Capsid protein</fullName>
    </submittedName>
</protein>
<evidence type="ECO:0000313" key="4">
    <source>
        <dbReference type="Proteomes" id="UP001228049"/>
    </source>
</evidence>
<dbReference type="EMBL" id="JASDAP010000018">
    <property type="protein sequence ID" value="KAK1888405.1"/>
    <property type="molecule type" value="Genomic_DNA"/>
</dbReference>
<gene>
    <name evidence="3" type="ORF">KUDE01_029188</name>
</gene>
<dbReference type="Proteomes" id="UP001228049">
    <property type="component" value="Unassembled WGS sequence"/>
</dbReference>
<dbReference type="AlphaFoldDB" id="A0AAD9BQN3"/>
<feature type="region of interest" description="Disordered" evidence="1">
    <location>
        <begin position="1"/>
        <end position="31"/>
    </location>
</feature>
<feature type="compositionally biased region" description="Basic and acidic residues" evidence="1">
    <location>
        <begin position="16"/>
        <end position="29"/>
    </location>
</feature>
<keyword evidence="2" id="KW-0812">Transmembrane</keyword>
<evidence type="ECO:0000256" key="1">
    <source>
        <dbReference type="SAM" id="MobiDB-lite"/>
    </source>
</evidence>
<organism evidence="3 4">
    <name type="scientific">Dissostichus eleginoides</name>
    <name type="common">Patagonian toothfish</name>
    <name type="synonym">Dissostichus amissus</name>
    <dbReference type="NCBI Taxonomy" id="100907"/>
    <lineage>
        <taxon>Eukaryota</taxon>
        <taxon>Metazoa</taxon>
        <taxon>Chordata</taxon>
        <taxon>Craniata</taxon>
        <taxon>Vertebrata</taxon>
        <taxon>Euteleostomi</taxon>
        <taxon>Actinopterygii</taxon>
        <taxon>Neopterygii</taxon>
        <taxon>Teleostei</taxon>
        <taxon>Neoteleostei</taxon>
        <taxon>Acanthomorphata</taxon>
        <taxon>Eupercaria</taxon>
        <taxon>Perciformes</taxon>
        <taxon>Notothenioidei</taxon>
        <taxon>Nototheniidae</taxon>
        <taxon>Dissostichus</taxon>
    </lineage>
</organism>
<keyword evidence="4" id="KW-1185">Reference proteome</keyword>
<evidence type="ECO:0000313" key="3">
    <source>
        <dbReference type="EMBL" id="KAK1888405.1"/>
    </source>
</evidence>
<reference evidence="3" key="1">
    <citation type="submission" date="2023-04" db="EMBL/GenBank/DDBJ databases">
        <title>Chromosome-level genome of Chaenocephalus aceratus.</title>
        <authorList>
            <person name="Park H."/>
        </authorList>
    </citation>
    <scope>NUCLEOTIDE SEQUENCE</scope>
    <source>
        <strain evidence="3">DE</strain>
        <tissue evidence="3">Muscle</tissue>
    </source>
</reference>
<keyword evidence="2" id="KW-1133">Transmembrane helix</keyword>
<accession>A0AAD9BQN3</accession>
<comment type="caution">
    <text evidence="3">The sequence shown here is derived from an EMBL/GenBank/DDBJ whole genome shotgun (WGS) entry which is preliminary data.</text>
</comment>
<keyword evidence="2" id="KW-0472">Membrane</keyword>
<sequence length="127" mass="13748">MKKSRETDSVQGHSDVSIDRARRKEERDPLLSPRLHCYPTVAPAGGQESVRLGLSCTETDAQACVNDSLSPRMSAGCRSACYSLQVLTTSPAQWLLVQVSCLLPWWLLTLAAIIAETPRGASLGLGH</sequence>
<evidence type="ECO:0000256" key="2">
    <source>
        <dbReference type="SAM" id="Phobius"/>
    </source>
</evidence>
<proteinExistence type="predicted"/>
<name>A0AAD9BQN3_DISEL</name>
<feature type="transmembrane region" description="Helical" evidence="2">
    <location>
        <begin position="94"/>
        <end position="115"/>
    </location>
</feature>